<comment type="function">
    <text evidence="2">Activation of pyruvate formate-lyase under anaerobic conditions by generation of an organic free radical, using S-adenosylmethionine and reduced flavodoxin as cosubstrates to produce 5'-deoxy-adenosine.</text>
</comment>
<dbReference type="CDD" id="cd01335">
    <property type="entry name" value="Radical_SAM"/>
    <property type="match status" value="1"/>
</dbReference>
<sequence length="304" mass="34382">MQTGNNSQFAKRTPPSPVVSFWQTMQRRTFNMRLFDTVSDSPTIPNAAHEPVVGYIHSIESFGSVDGPGIRYIAFLQGCRMRCEYCHNPDTWNIGVGEEMTADEILADALRYKAFWGDTGGITCSGGESLIQIDFIIDLFTKAKAQGITTCLDTSGGPFTRDEPWFSKFEQLMAVTDISLVDIKQIDSAKHRKLTGFGNENILDMIQYMSTHGDDMWIRHVLIPTRTDFDEDLTKLGAYIKTLSHVQKVEILPYHTMGFNKYHELGIKYPLEGIEPPTPDRVANAEALLHVQDYTGYLTWRPQQ</sequence>
<dbReference type="GO" id="GO:0051539">
    <property type="term" value="F:4 iron, 4 sulfur cluster binding"/>
    <property type="evidence" value="ECO:0007669"/>
    <property type="project" value="UniProtKB-KW"/>
</dbReference>
<dbReference type="SFLD" id="SFLDG01066">
    <property type="entry name" value="organic_radical-activating_enz"/>
    <property type="match status" value="1"/>
</dbReference>
<dbReference type="SUPFAM" id="SSF102114">
    <property type="entry name" value="Radical SAM enzymes"/>
    <property type="match status" value="1"/>
</dbReference>
<dbReference type="Gene3D" id="3.20.20.70">
    <property type="entry name" value="Aldolase class I"/>
    <property type="match status" value="1"/>
</dbReference>
<dbReference type="STRING" id="1423727.FC34_GL000342"/>
<dbReference type="Pfam" id="PF04055">
    <property type="entry name" value="Radical_SAM"/>
    <property type="match status" value="1"/>
</dbReference>
<evidence type="ECO:0000256" key="10">
    <source>
        <dbReference type="ARBA" id="ARBA00023014"/>
    </source>
</evidence>
<comment type="cofactor">
    <cofactor evidence="1">
        <name>[4Fe-4S] cluster</name>
        <dbReference type="ChEBI" id="CHEBI:49883"/>
    </cofactor>
</comment>
<proteinExistence type="inferred from homology"/>
<evidence type="ECO:0000256" key="2">
    <source>
        <dbReference type="ARBA" id="ARBA00003141"/>
    </source>
</evidence>
<keyword evidence="10" id="KW-0411">Iron-sulfur</keyword>
<keyword evidence="8" id="KW-0560">Oxidoreductase</keyword>
<dbReference type="InterPro" id="IPR012838">
    <property type="entry name" value="PFL1_activating"/>
</dbReference>
<protein>
    <recommendedName>
        <fullName evidence="4">Pyruvate formate-lyase-activating enzyme</fullName>
    </recommendedName>
</protein>
<feature type="domain" description="Radical SAM core" evidence="11">
    <location>
        <begin position="65"/>
        <end position="302"/>
    </location>
</feature>
<keyword evidence="12" id="KW-0670">Pyruvate</keyword>
<dbReference type="AlphaFoldDB" id="A0A0R2B8D9"/>
<evidence type="ECO:0000256" key="9">
    <source>
        <dbReference type="ARBA" id="ARBA00023004"/>
    </source>
</evidence>
<gene>
    <name evidence="12" type="ORF">FC34_GL000342</name>
</gene>
<dbReference type="EMBL" id="AYZQ01000001">
    <property type="protein sequence ID" value="KRM72633.1"/>
    <property type="molecule type" value="Genomic_DNA"/>
</dbReference>
<comment type="caution">
    <text evidence="12">The sequence shown here is derived from an EMBL/GenBank/DDBJ whole genome shotgun (WGS) entry which is preliminary data.</text>
</comment>
<dbReference type="PANTHER" id="PTHR30352">
    <property type="entry name" value="PYRUVATE FORMATE-LYASE-ACTIVATING ENZYME"/>
    <property type="match status" value="1"/>
</dbReference>
<dbReference type="PATRIC" id="fig|1423727.3.peg.345"/>
<dbReference type="InterPro" id="IPR007197">
    <property type="entry name" value="rSAM"/>
</dbReference>
<evidence type="ECO:0000256" key="8">
    <source>
        <dbReference type="ARBA" id="ARBA00023002"/>
    </source>
</evidence>
<dbReference type="GO" id="GO:0016829">
    <property type="term" value="F:lyase activity"/>
    <property type="evidence" value="ECO:0007669"/>
    <property type="project" value="UniProtKB-KW"/>
</dbReference>
<dbReference type="GO" id="GO:0043365">
    <property type="term" value="F:[formate-C-acetyltransferase]-activating enzyme activity"/>
    <property type="evidence" value="ECO:0007669"/>
    <property type="project" value="InterPro"/>
</dbReference>
<keyword evidence="5" id="KW-0004">4Fe-4S</keyword>
<dbReference type="PROSITE" id="PS51918">
    <property type="entry name" value="RADICAL_SAM"/>
    <property type="match status" value="1"/>
</dbReference>
<keyword evidence="6" id="KW-0949">S-adenosyl-L-methionine</keyword>
<evidence type="ECO:0000256" key="1">
    <source>
        <dbReference type="ARBA" id="ARBA00001966"/>
    </source>
</evidence>
<dbReference type="PANTHER" id="PTHR30352:SF5">
    <property type="entry name" value="PYRUVATE FORMATE-LYASE 1-ACTIVATING ENZYME"/>
    <property type="match status" value="1"/>
</dbReference>
<evidence type="ECO:0000313" key="13">
    <source>
        <dbReference type="Proteomes" id="UP000051672"/>
    </source>
</evidence>
<name>A0A0R2B8D9_9LACO</name>
<evidence type="ECO:0000256" key="6">
    <source>
        <dbReference type="ARBA" id="ARBA00022691"/>
    </source>
</evidence>
<evidence type="ECO:0000256" key="3">
    <source>
        <dbReference type="ARBA" id="ARBA00009777"/>
    </source>
</evidence>
<dbReference type="PROSITE" id="PS01087">
    <property type="entry name" value="RADICAL_ACTIVATING"/>
    <property type="match status" value="1"/>
</dbReference>
<evidence type="ECO:0000313" key="12">
    <source>
        <dbReference type="EMBL" id="KRM72633.1"/>
    </source>
</evidence>
<accession>A0A0R2B8D9</accession>
<evidence type="ECO:0000256" key="5">
    <source>
        <dbReference type="ARBA" id="ARBA00022485"/>
    </source>
</evidence>
<dbReference type="InterPro" id="IPR058240">
    <property type="entry name" value="rSAM_sf"/>
</dbReference>
<dbReference type="GO" id="GO:0046872">
    <property type="term" value="F:metal ion binding"/>
    <property type="evidence" value="ECO:0007669"/>
    <property type="project" value="UniProtKB-KW"/>
</dbReference>
<dbReference type="Proteomes" id="UP000051672">
    <property type="component" value="Unassembled WGS sequence"/>
</dbReference>
<keyword evidence="13" id="KW-1185">Reference proteome</keyword>
<keyword evidence="9" id="KW-0408">Iron</keyword>
<evidence type="ECO:0000259" key="11">
    <source>
        <dbReference type="PROSITE" id="PS51918"/>
    </source>
</evidence>
<dbReference type="NCBIfam" id="TIGR02493">
    <property type="entry name" value="PFLA"/>
    <property type="match status" value="1"/>
</dbReference>
<dbReference type="InterPro" id="IPR013785">
    <property type="entry name" value="Aldolase_TIM"/>
</dbReference>
<comment type="similarity">
    <text evidence="3">Belongs to the organic radical-activating enzymes family.</text>
</comment>
<dbReference type="InterPro" id="IPR034457">
    <property type="entry name" value="Organic_radical-activating"/>
</dbReference>
<keyword evidence="12" id="KW-0456">Lyase</keyword>
<dbReference type="InterPro" id="IPR001989">
    <property type="entry name" value="Radical_activat_CS"/>
</dbReference>
<evidence type="ECO:0000256" key="7">
    <source>
        <dbReference type="ARBA" id="ARBA00022723"/>
    </source>
</evidence>
<organism evidence="12 13">
    <name type="scientific">Lacticaseibacillus brantae DSM 23927</name>
    <dbReference type="NCBI Taxonomy" id="1423727"/>
    <lineage>
        <taxon>Bacteria</taxon>
        <taxon>Bacillati</taxon>
        <taxon>Bacillota</taxon>
        <taxon>Bacilli</taxon>
        <taxon>Lactobacillales</taxon>
        <taxon>Lactobacillaceae</taxon>
        <taxon>Lacticaseibacillus</taxon>
    </lineage>
</organism>
<reference evidence="12 13" key="1">
    <citation type="journal article" date="2015" name="Genome Announc.">
        <title>Expanding the biotechnology potential of lactobacilli through comparative genomics of 213 strains and associated genera.</title>
        <authorList>
            <person name="Sun Z."/>
            <person name="Harris H.M."/>
            <person name="McCann A."/>
            <person name="Guo C."/>
            <person name="Argimon S."/>
            <person name="Zhang W."/>
            <person name="Yang X."/>
            <person name="Jeffery I.B."/>
            <person name="Cooney J.C."/>
            <person name="Kagawa T.F."/>
            <person name="Liu W."/>
            <person name="Song Y."/>
            <person name="Salvetti E."/>
            <person name="Wrobel A."/>
            <person name="Rasinkangas P."/>
            <person name="Parkhill J."/>
            <person name="Rea M.C."/>
            <person name="O'Sullivan O."/>
            <person name="Ritari J."/>
            <person name="Douillard F.P."/>
            <person name="Paul Ross R."/>
            <person name="Yang R."/>
            <person name="Briner A.E."/>
            <person name="Felis G.E."/>
            <person name="de Vos W.M."/>
            <person name="Barrangou R."/>
            <person name="Klaenhammer T.R."/>
            <person name="Caufield P.W."/>
            <person name="Cui Y."/>
            <person name="Zhang H."/>
            <person name="O'Toole P.W."/>
        </authorList>
    </citation>
    <scope>NUCLEOTIDE SEQUENCE [LARGE SCALE GENOMIC DNA]</scope>
    <source>
        <strain evidence="12 13">DSM 23927</strain>
    </source>
</reference>
<keyword evidence="7" id="KW-0479">Metal-binding</keyword>
<dbReference type="SFLD" id="SFLDS00029">
    <property type="entry name" value="Radical_SAM"/>
    <property type="match status" value="1"/>
</dbReference>
<evidence type="ECO:0000256" key="4">
    <source>
        <dbReference type="ARBA" id="ARBA00021356"/>
    </source>
</evidence>